<dbReference type="EMBL" id="JADCNM010000011">
    <property type="protein sequence ID" value="KAG0462982.1"/>
    <property type="molecule type" value="Genomic_DNA"/>
</dbReference>
<dbReference type="SUPFAM" id="SSF48371">
    <property type="entry name" value="ARM repeat"/>
    <property type="match status" value="1"/>
</dbReference>
<keyword evidence="4" id="KW-0808">Transferase</keyword>
<dbReference type="AlphaFoldDB" id="A0A835UIJ5"/>
<dbReference type="InterPro" id="IPR045210">
    <property type="entry name" value="RING-Ubox_PUB"/>
</dbReference>
<protein>
    <recommendedName>
        <fullName evidence="3">RING-type E3 ubiquitin transferase</fullName>
        <ecNumber evidence="3">2.3.2.27</ecNumber>
    </recommendedName>
</protein>
<evidence type="ECO:0000259" key="7">
    <source>
        <dbReference type="PROSITE" id="PS51698"/>
    </source>
</evidence>
<dbReference type="PANTHER" id="PTHR23315">
    <property type="entry name" value="U BOX DOMAIN-CONTAINING"/>
    <property type="match status" value="1"/>
</dbReference>
<dbReference type="GO" id="GO:0007166">
    <property type="term" value="P:cell surface receptor signaling pathway"/>
    <property type="evidence" value="ECO:0007669"/>
    <property type="project" value="InterPro"/>
</dbReference>
<evidence type="ECO:0000256" key="5">
    <source>
        <dbReference type="ARBA" id="ARBA00022786"/>
    </source>
</evidence>
<sequence length="761" mass="85145">MSSDVAEVAQVQRIPFAPKVHEAICCELTKVSEKVVSILPAIESARPGSSSGIQVLCSLNNALEKAKLLVHYCSESSKMYLVITADSITSRCARILTQLNQSLQQVQNMVPPVLASKIAKVLECIRDVKFVIDPREQEAGTALLNLLAKTESSEEQELKTFQIVALRLNIISSIGLLVERRSIRKLLDRFCDVDTKKERTLKYFLYLINKYAKQLKHYDGEHQENLDTVENCLNLVTKPESDAHETDHMNQPSDSAIGVQSESPNGDMPPKEYFCPISGRLMYDPVVISSGQTYERTWILKWLEEGHDTCPKTSKRLTSFSLTPNSCMKDLISNWCRRHGITVLDPCVEVAALESWQPTNNNSVSSLKNVSTALLDGTMGACLLDESKLSNMSSTSYINTIQVSSNKQARLFTWSNDYKRFQSFLHFNQDMYLRFLSELSGLPASLQQNAMESMKNLLEGDECSKLFNGFLAALMLFMKQDSTQCNVEAQRCGAQLLLSVVTNERWESELTCVKEDLFQLLNTLLDGATYKETLMILQKLVHLSVLASDIATSNIPIAVQRFLGFEDEEHVTMAVEILSELSSHSKVRLHFLSSGCLEKLARLLSDGRQVLHCLNILQNLVDCGESSRVISDANGCIGSIAEILETGNHEEQEQAVIFLLSLCSQNSRNCQIVLKEGVIPSLVEISVTGNAKAKESSMKLLHVLRDITHAKSLEDPKPCAEPMCDVVEHPNETPKKLPPKKKPFSFFSRTMRQMSKYLGHF</sequence>
<comment type="pathway">
    <text evidence="2">Protein modification; protein ubiquitination.</text>
</comment>
<feature type="region of interest" description="Disordered" evidence="6">
    <location>
        <begin position="241"/>
        <end position="265"/>
    </location>
</feature>
<feature type="compositionally biased region" description="Polar residues" evidence="6">
    <location>
        <begin position="249"/>
        <end position="264"/>
    </location>
</feature>
<dbReference type="InterPro" id="IPR011989">
    <property type="entry name" value="ARM-like"/>
</dbReference>
<dbReference type="OrthoDB" id="10064100at2759"/>
<evidence type="ECO:0000256" key="4">
    <source>
        <dbReference type="ARBA" id="ARBA00022679"/>
    </source>
</evidence>
<evidence type="ECO:0000256" key="2">
    <source>
        <dbReference type="ARBA" id="ARBA00004906"/>
    </source>
</evidence>
<reference evidence="8 9" key="1">
    <citation type="journal article" date="2020" name="Nat. Food">
        <title>A phased Vanilla planifolia genome enables genetic improvement of flavour and production.</title>
        <authorList>
            <person name="Hasing T."/>
            <person name="Tang H."/>
            <person name="Brym M."/>
            <person name="Khazi F."/>
            <person name="Huang T."/>
            <person name="Chambers A.H."/>
        </authorList>
    </citation>
    <scope>NUCLEOTIDE SEQUENCE [LARGE SCALE GENOMIC DNA]</scope>
    <source>
        <tissue evidence="8">Leaf</tissue>
    </source>
</reference>
<dbReference type="Proteomes" id="UP000639772">
    <property type="component" value="Chromosome 11"/>
</dbReference>
<dbReference type="SUPFAM" id="SSF57850">
    <property type="entry name" value="RING/U-box"/>
    <property type="match status" value="1"/>
</dbReference>
<dbReference type="EC" id="2.3.2.27" evidence="3"/>
<evidence type="ECO:0000313" key="8">
    <source>
        <dbReference type="EMBL" id="KAG0462982.1"/>
    </source>
</evidence>
<dbReference type="CDD" id="cd16664">
    <property type="entry name" value="RING-Ubox_PUB"/>
    <property type="match status" value="1"/>
</dbReference>
<comment type="catalytic activity">
    <reaction evidence="1">
        <text>S-ubiquitinyl-[E2 ubiquitin-conjugating enzyme]-L-cysteine + [acceptor protein]-L-lysine = [E2 ubiquitin-conjugating enzyme]-L-cysteine + N(6)-ubiquitinyl-[acceptor protein]-L-lysine.</text>
        <dbReference type="EC" id="2.3.2.27"/>
    </reaction>
</comment>
<evidence type="ECO:0000313" key="9">
    <source>
        <dbReference type="Proteomes" id="UP000639772"/>
    </source>
</evidence>
<dbReference type="Gene3D" id="1.25.10.10">
    <property type="entry name" value="Leucine-rich Repeat Variant"/>
    <property type="match status" value="1"/>
</dbReference>
<dbReference type="InterPro" id="IPR016024">
    <property type="entry name" value="ARM-type_fold"/>
</dbReference>
<dbReference type="PANTHER" id="PTHR23315:SF240">
    <property type="entry name" value="U-BOX DOMAIN-CONTAINING PROTEIN 5"/>
    <property type="match status" value="1"/>
</dbReference>
<dbReference type="InterPro" id="IPR013083">
    <property type="entry name" value="Znf_RING/FYVE/PHD"/>
</dbReference>
<dbReference type="Gene3D" id="3.30.40.10">
    <property type="entry name" value="Zinc/RING finger domain, C3HC4 (zinc finger)"/>
    <property type="match status" value="1"/>
</dbReference>
<dbReference type="Pfam" id="PF04564">
    <property type="entry name" value="U-box"/>
    <property type="match status" value="1"/>
</dbReference>
<gene>
    <name evidence="8" type="ORF">HPP92_021458</name>
</gene>
<dbReference type="InterPro" id="IPR036537">
    <property type="entry name" value="Adaptor_Cbl_N_dom_sf"/>
</dbReference>
<proteinExistence type="predicted"/>
<name>A0A835UIJ5_VANPL</name>
<dbReference type="GO" id="GO:0061630">
    <property type="term" value="F:ubiquitin protein ligase activity"/>
    <property type="evidence" value="ECO:0007669"/>
    <property type="project" value="UniProtKB-EC"/>
</dbReference>
<dbReference type="PROSITE" id="PS51698">
    <property type="entry name" value="U_BOX"/>
    <property type="match status" value="1"/>
</dbReference>
<dbReference type="GO" id="GO:0016567">
    <property type="term" value="P:protein ubiquitination"/>
    <property type="evidence" value="ECO:0007669"/>
    <property type="project" value="UniProtKB-UniPathway"/>
</dbReference>
<feature type="domain" description="U-box" evidence="7">
    <location>
        <begin position="268"/>
        <end position="342"/>
    </location>
</feature>
<dbReference type="InterPro" id="IPR003613">
    <property type="entry name" value="Ubox_domain"/>
</dbReference>
<dbReference type="Gene3D" id="1.20.930.20">
    <property type="entry name" value="Adaptor protein Cbl, N-terminal domain"/>
    <property type="match status" value="1"/>
</dbReference>
<dbReference type="UniPathway" id="UPA00143"/>
<keyword evidence="5" id="KW-0833">Ubl conjugation pathway</keyword>
<comment type="caution">
    <text evidence="8">The sequence shown here is derived from an EMBL/GenBank/DDBJ whole genome shotgun (WGS) entry which is preliminary data.</text>
</comment>
<evidence type="ECO:0000256" key="3">
    <source>
        <dbReference type="ARBA" id="ARBA00012483"/>
    </source>
</evidence>
<evidence type="ECO:0000256" key="6">
    <source>
        <dbReference type="SAM" id="MobiDB-lite"/>
    </source>
</evidence>
<evidence type="ECO:0000256" key="1">
    <source>
        <dbReference type="ARBA" id="ARBA00000900"/>
    </source>
</evidence>
<organism evidence="8 9">
    <name type="scientific">Vanilla planifolia</name>
    <name type="common">Vanilla</name>
    <dbReference type="NCBI Taxonomy" id="51239"/>
    <lineage>
        <taxon>Eukaryota</taxon>
        <taxon>Viridiplantae</taxon>
        <taxon>Streptophyta</taxon>
        <taxon>Embryophyta</taxon>
        <taxon>Tracheophyta</taxon>
        <taxon>Spermatophyta</taxon>
        <taxon>Magnoliopsida</taxon>
        <taxon>Liliopsida</taxon>
        <taxon>Asparagales</taxon>
        <taxon>Orchidaceae</taxon>
        <taxon>Vanilloideae</taxon>
        <taxon>Vanilleae</taxon>
        <taxon>Vanilla</taxon>
    </lineage>
</organism>
<accession>A0A835UIJ5</accession>
<dbReference type="SMART" id="SM00504">
    <property type="entry name" value="Ubox"/>
    <property type="match status" value="1"/>
</dbReference>